<dbReference type="OrthoDB" id="10003767at2759"/>
<dbReference type="GO" id="GO:0016740">
    <property type="term" value="F:transferase activity"/>
    <property type="evidence" value="ECO:0007669"/>
    <property type="project" value="UniProtKB-KW"/>
</dbReference>
<dbReference type="RefSeq" id="XP_040677162.1">
    <property type="nucleotide sequence ID" value="XM_040824742.1"/>
</dbReference>
<keyword evidence="3" id="KW-1185">Reference proteome</keyword>
<dbReference type="Proteomes" id="UP000030816">
    <property type="component" value="Unassembled WGS sequence"/>
</dbReference>
<dbReference type="Pfam" id="PF01636">
    <property type="entry name" value="APH"/>
    <property type="match status" value="1"/>
</dbReference>
<name>A0A0B2WJ77_METAS</name>
<dbReference type="InterPro" id="IPR051678">
    <property type="entry name" value="AGP_Transferase"/>
</dbReference>
<dbReference type="InterPro" id="IPR011009">
    <property type="entry name" value="Kinase-like_dom_sf"/>
</dbReference>
<evidence type="ECO:0000313" key="2">
    <source>
        <dbReference type="EMBL" id="KHN96096.1"/>
    </source>
</evidence>
<keyword evidence="2" id="KW-0808">Transferase</keyword>
<dbReference type="SUPFAM" id="SSF56112">
    <property type="entry name" value="Protein kinase-like (PK-like)"/>
    <property type="match status" value="1"/>
</dbReference>
<proteinExistence type="predicted"/>
<feature type="domain" description="Aminoglycoside phosphotransferase" evidence="1">
    <location>
        <begin position="9"/>
        <end position="229"/>
    </location>
</feature>
<evidence type="ECO:0000313" key="3">
    <source>
        <dbReference type="Proteomes" id="UP000030816"/>
    </source>
</evidence>
<gene>
    <name evidence="2" type="ORF">MAM_05944</name>
</gene>
<accession>A0A0B2WJ77</accession>
<organism evidence="2 3">
    <name type="scientific">Metarhizium album (strain ARSEF 1941)</name>
    <dbReference type="NCBI Taxonomy" id="1081103"/>
    <lineage>
        <taxon>Eukaryota</taxon>
        <taxon>Fungi</taxon>
        <taxon>Dikarya</taxon>
        <taxon>Ascomycota</taxon>
        <taxon>Pezizomycotina</taxon>
        <taxon>Sordariomycetes</taxon>
        <taxon>Hypocreomycetidae</taxon>
        <taxon>Hypocreales</taxon>
        <taxon>Clavicipitaceae</taxon>
        <taxon>Metarhizium</taxon>
    </lineage>
</organism>
<dbReference type="PANTHER" id="PTHR21310:SF37">
    <property type="entry name" value="AMINOGLYCOSIDE PHOSPHOTRANSFERASE DOMAIN-CONTAINING PROTEIN"/>
    <property type="match status" value="1"/>
</dbReference>
<dbReference type="InterPro" id="IPR002575">
    <property type="entry name" value="Aminoglycoside_PTrfase"/>
</dbReference>
<dbReference type="PANTHER" id="PTHR21310">
    <property type="entry name" value="AMINOGLYCOSIDE PHOSPHOTRANSFERASE-RELATED-RELATED"/>
    <property type="match status" value="1"/>
</dbReference>
<dbReference type="GeneID" id="63740399"/>
<protein>
    <submittedName>
        <fullName evidence="2">Phosphotransferase enzyme family protein</fullName>
    </submittedName>
</protein>
<reference evidence="2 3" key="1">
    <citation type="journal article" date="2014" name="Proc. Natl. Acad. Sci. U.S.A.">
        <title>Trajectory and genomic determinants of fungal-pathogen speciation and host adaptation.</title>
        <authorList>
            <person name="Hu X."/>
            <person name="Xiao G."/>
            <person name="Zheng P."/>
            <person name="Shang Y."/>
            <person name="Su Y."/>
            <person name="Zhang X."/>
            <person name="Liu X."/>
            <person name="Zhan S."/>
            <person name="St Leger R.J."/>
            <person name="Wang C."/>
        </authorList>
    </citation>
    <scope>NUCLEOTIDE SEQUENCE [LARGE SCALE GENOMIC DNA]</scope>
    <source>
        <strain evidence="2 3">ARSEF 1941</strain>
    </source>
</reference>
<dbReference type="HOGENOM" id="CLU_030115_0_1_1"/>
<sequence length="378" mass="42894">MRPCLAVSAQSKLESEIATMSLVAERTTIPVPNIIAYSLAETSDPLSTYIIMEYVDGGTLSIQRLQSATAAQRDNLYKSLAQVYIQLRRLEFPAIGRLASSPRGFQVCRRALTIDVNGLQIEGLNPFATQASYHAGNDTLDSANEYIAMRLQISWNAFLNSRNNIEPGMAASVLYHLQLFCKHVEKWKDATLDRGPFVLAHGDLGPQNLIVDDSLEIRAVIDWEWSRVIPLQLFTPPLWLTGRDNRFVTAPKSYKFYLTIALSHFLEAVKTQELSTFNQDRLFQEWTSRKDNAEPLVANALENWTDIDWFAYLYLSRGDDDKLEEEVRSFIEADPIRSLITRMKEDDAAAYAEGMPPHRNEKACHDAPRAQLMILYDL</sequence>
<dbReference type="AlphaFoldDB" id="A0A0B2WJ77"/>
<evidence type="ECO:0000259" key="1">
    <source>
        <dbReference type="Pfam" id="PF01636"/>
    </source>
</evidence>
<dbReference type="Gene3D" id="3.90.1200.10">
    <property type="match status" value="1"/>
</dbReference>
<dbReference type="EMBL" id="AZHE01000017">
    <property type="protein sequence ID" value="KHN96096.1"/>
    <property type="molecule type" value="Genomic_DNA"/>
</dbReference>
<comment type="caution">
    <text evidence="2">The sequence shown here is derived from an EMBL/GenBank/DDBJ whole genome shotgun (WGS) entry which is preliminary data.</text>
</comment>